<organism evidence="1 2">
    <name type="scientific">Trapa natans</name>
    <name type="common">Water chestnut</name>
    <dbReference type="NCBI Taxonomy" id="22666"/>
    <lineage>
        <taxon>Eukaryota</taxon>
        <taxon>Viridiplantae</taxon>
        <taxon>Streptophyta</taxon>
        <taxon>Embryophyta</taxon>
        <taxon>Tracheophyta</taxon>
        <taxon>Spermatophyta</taxon>
        <taxon>Magnoliopsida</taxon>
        <taxon>eudicotyledons</taxon>
        <taxon>Gunneridae</taxon>
        <taxon>Pentapetalae</taxon>
        <taxon>rosids</taxon>
        <taxon>malvids</taxon>
        <taxon>Myrtales</taxon>
        <taxon>Lythraceae</taxon>
        <taxon>Trapa</taxon>
    </lineage>
</organism>
<accession>A0AAN7RC98</accession>
<dbReference type="AlphaFoldDB" id="A0AAN7RC98"/>
<dbReference type="Proteomes" id="UP001346149">
    <property type="component" value="Unassembled WGS sequence"/>
</dbReference>
<comment type="caution">
    <text evidence="1">The sequence shown here is derived from an EMBL/GenBank/DDBJ whole genome shotgun (WGS) entry which is preliminary data.</text>
</comment>
<gene>
    <name evidence="1" type="ORF">SAY86_025334</name>
</gene>
<proteinExistence type="predicted"/>
<reference evidence="1 2" key="1">
    <citation type="journal article" date="2023" name="Hortic Res">
        <title>Pangenome of water caltrop reveals structural variations and asymmetric subgenome divergence after allopolyploidization.</title>
        <authorList>
            <person name="Zhang X."/>
            <person name="Chen Y."/>
            <person name="Wang L."/>
            <person name="Yuan Y."/>
            <person name="Fang M."/>
            <person name="Shi L."/>
            <person name="Lu R."/>
            <person name="Comes H.P."/>
            <person name="Ma Y."/>
            <person name="Chen Y."/>
            <person name="Huang G."/>
            <person name="Zhou Y."/>
            <person name="Zheng Z."/>
            <person name="Qiu Y."/>
        </authorList>
    </citation>
    <scope>NUCLEOTIDE SEQUENCE [LARGE SCALE GENOMIC DNA]</scope>
    <source>
        <strain evidence="1">F231</strain>
    </source>
</reference>
<evidence type="ECO:0000313" key="2">
    <source>
        <dbReference type="Proteomes" id="UP001346149"/>
    </source>
</evidence>
<sequence length="184" mass="21011">MGSHLRPRSFTNTDFLSTISCLFETLNRSEELSLLSDLPFSPVGFRCFPPQKMCQGKRSENGVDQGERVCDNCHDDKVDPGKPAALTWQRKIDSESNVPVEFNMSFQEKLHLAPTGIRLWRYIRAEAGKGKNTFPNISKHENPKVVEIKRFSKALPVDINGYDFKSLFNENIISVLDLMFKQIE</sequence>
<keyword evidence="2" id="KW-1185">Reference proteome</keyword>
<protein>
    <submittedName>
        <fullName evidence="1">Uncharacterized protein</fullName>
    </submittedName>
</protein>
<name>A0AAN7RC98_TRANT</name>
<evidence type="ECO:0000313" key="1">
    <source>
        <dbReference type="EMBL" id="KAK4799969.1"/>
    </source>
</evidence>
<dbReference type="EMBL" id="JAXQNO010000004">
    <property type="protein sequence ID" value="KAK4799969.1"/>
    <property type="molecule type" value="Genomic_DNA"/>
</dbReference>